<evidence type="ECO:0000256" key="3">
    <source>
        <dbReference type="ARBA" id="ARBA00022475"/>
    </source>
</evidence>
<dbReference type="Gene3D" id="1.20.1250.20">
    <property type="entry name" value="MFS general substrate transporter like domains"/>
    <property type="match status" value="1"/>
</dbReference>
<keyword evidence="5 7" id="KW-1133">Transmembrane helix</keyword>
<protein>
    <submittedName>
        <fullName evidence="9">MFS family permease</fullName>
    </submittedName>
</protein>
<organism evidence="9 10">
    <name type="scientific">Croceifilum oryzae</name>
    <dbReference type="NCBI Taxonomy" id="1553429"/>
    <lineage>
        <taxon>Bacteria</taxon>
        <taxon>Bacillati</taxon>
        <taxon>Bacillota</taxon>
        <taxon>Bacilli</taxon>
        <taxon>Bacillales</taxon>
        <taxon>Thermoactinomycetaceae</taxon>
        <taxon>Croceifilum</taxon>
    </lineage>
</organism>
<evidence type="ECO:0000256" key="1">
    <source>
        <dbReference type="ARBA" id="ARBA00004651"/>
    </source>
</evidence>
<dbReference type="Pfam" id="PF07690">
    <property type="entry name" value="MFS_1"/>
    <property type="match status" value="1"/>
</dbReference>
<name>A0AAJ1TJC6_9BACL</name>
<feature type="transmembrane region" description="Helical" evidence="7">
    <location>
        <begin position="293"/>
        <end position="313"/>
    </location>
</feature>
<keyword evidence="10" id="KW-1185">Reference proteome</keyword>
<feature type="transmembrane region" description="Helical" evidence="7">
    <location>
        <begin position="178"/>
        <end position="199"/>
    </location>
</feature>
<evidence type="ECO:0000256" key="5">
    <source>
        <dbReference type="ARBA" id="ARBA00022989"/>
    </source>
</evidence>
<keyword evidence="3" id="KW-1003">Cell membrane</keyword>
<proteinExistence type="predicted"/>
<dbReference type="GO" id="GO:0022857">
    <property type="term" value="F:transmembrane transporter activity"/>
    <property type="evidence" value="ECO:0007669"/>
    <property type="project" value="InterPro"/>
</dbReference>
<feature type="transmembrane region" description="Helical" evidence="7">
    <location>
        <begin position="98"/>
        <end position="119"/>
    </location>
</feature>
<evidence type="ECO:0000256" key="7">
    <source>
        <dbReference type="SAM" id="Phobius"/>
    </source>
</evidence>
<dbReference type="InterPro" id="IPR036259">
    <property type="entry name" value="MFS_trans_sf"/>
</dbReference>
<dbReference type="InterPro" id="IPR050171">
    <property type="entry name" value="MFS_Transporters"/>
</dbReference>
<evidence type="ECO:0000313" key="10">
    <source>
        <dbReference type="Proteomes" id="UP001238450"/>
    </source>
</evidence>
<gene>
    <name evidence="9" type="ORF">J2Z48_001760</name>
</gene>
<comment type="caution">
    <text evidence="9">The sequence shown here is derived from an EMBL/GenBank/DDBJ whole genome shotgun (WGS) entry which is preliminary data.</text>
</comment>
<evidence type="ECO:0000256" key="6">
    <source>
        <dbReference type="ARBA" id="ARBA00023136"/>
    </source>
</evidence>
<evidence type="ECO:0000256" key="4">
    <source>
        <dbReference type="ARBA" id="ARBA00022692"/>
    </source>
</evidence>
<keyword evidence="2" id="KW-0813">Transport</keyword>
<feature type="domain" description="Major facilitator superfamily (MFS) profile" evidence="8">
    <location>
        <begin position="19"/>
        <end position="411"/>
    </location>
</feature>
<dbReference type="PANTHER" id="PTHR23517:SF2">
    <property type="entry name" value="MULTIDRUG RESISTANCE PROTEIN MDTH"/>
    <property type="match status" value="1"/>
</dbReference>
<feature type="transmembrane region" description="Helical" evidence="7">
    <location>
        <begin position="258"/>
        <end position="281"/>
    </location>
</feature>
<dbReference type="InterPro" id="IPR011701">
    <property type="entry name" value="MFS"/>
</dbReference>
<feature type="transmembrane region" description="Helical" evidence="7">
    <location>
        <begin position="225"/>
        <end position="246"/>
    </location>
</feature>
<evidence type="ECO:0000256" key="2">
    <source>
        <dbReference type="ARBA" id="ARBA00022448"/>
    </source>
</evidence>
<keyword evidence="6 7" id="KW-0472">Membrane</keyword>
<feature type="transmembrane region" description="Helical" evidence="7">
    <location>
        <begin position="20"/>
        <end position="46"/>
    </location>
</feature>
<dbReference type="EMBL" id="JAUSUV010000007">
    <property type="protein sequence ID" value="MDQ0417587.1"/>
    <property type="molecule type" value="Genomic_DNA"/>
</dbReference>
<feature type="transmembrane region" description="Helical" evidence="7">
    <location>
        <begin position="387"/>
        <end position="407"/>
    </location>
</feature>
<feature type="transmembrane region" description="Helical" evidence="7">
    <location>
        <begin position="362"/>
        <end position="381"/>
    </location>
</feature>
<dbReference type="Proteomes" id="UP001238450">
    <property type="component" value="Unassembled WGS sequence"/>
</dbReference>
<dbReference type="SUPFAM" id="SSF103473">
    <property type="entry name" value="MFS general substrate transporter"/>
    <property type="match status" value="1"/>
</dbReference>
<feature type="transmembrane region" description="Helical" evidence="7">
    <location>
        <begin position="153"/>
        <end position="172"/>
    </location>
</feature>
<dbReference type="PANTHER" id="PTHR23517">
    <property type="entry name" value="RESISTANCE PROTEIN MDTM, PUTATIVE-RELATED-RELATED"/>
    <property type="match status" value="1"/>
</dbReference>
<comment type="subcellular location">
    <subcellularLocation>
        <location evidence="1">Cell membrane</location>
        <topology evidence="1">Multi-pass membrane protein</topology>
    </subcellularLocation>
</comment>
<keyword evidence="4 7" id="KW-0812">Transmembrane</keyword>
<dbReference type="AlphaFoldDB" id="A0AAJ1TJC6"/>
<dbReference type="PROSITE" id="PS50850">
    <property type="entry name" value="MFS"/>
    <property type="match status" value="1"/>
</dbReference>
<sequence length="423" mass="46419">MSSWFQYSTIKKVVHSQPWSVPLLGALFLDSFGSGLTMPFLVLFFLKTSGLSLEQVGQMLSISALAGILAIPVCGMVVDRLGTKPAALASFVLRGIGTLGYLIFHNVWGVTIAATIIIWGQRAWPIANQALISQLVPSENRTMWFGGSRSLRNLGNSLGMILGTGVIAVFNTPFTYELLIFIDAISFLIAAVLIAKIPLQNQPIVKKEPTPKKAWTIRFSYDSNLIRFLVAVAPITFMYVALVFTVPAFTKEISPDLSWISGVLFTVNSLAVLVLQIPLLFFTRRLSDLQKMIVGSAILGLSYTIFLGSAFLGSVHLNFFVPLLFVGILLFSCGEQLFYPASATIVGELGPTEKRGQSISSYQLLYGISNAIGPFIVGYLLTRNISLSWSFFAVLAFVGVFLQCMLLSNKNRQSRSREERISQ</sequence>
<evidence type="ECO:0000313" key="9">
    <source>
        <dbReference type="EMBL" id="MDQ0417587.1"/>
    </source>
</evidence>
<feature type="transmembrane region" description="Helical" evidence="7">
    <location>
        <begin position="319"/>
        <end position="341"/>
    </location>
</feature>
<accession>A0AAJ1TJC6</accession>
<reference evidence="9 10" key="1">
    <citation type="submission" date="2023-07" db="EMBL/GenBank/DDBJ databases">
        <title>Genomic Encyclopedia of Type Strains, Phase IV (KMG-IV): sequencing the most valuable type-strain genomes for metagenomic binning, comparative biology and taxonomic classification.</title>
        <authorList>
            <person name="Goeker M."/>
        </authorList>
    </citation>
    <scope>NUCLEOTIDE SEQUENCE [LARGE SCALE GENOMIC DNA]</scope>
    <source>
        <strain evidence="9 10">DSM 46876</strain>
    </source>
</reference>
<feature type="transmembrane region" description="Helical" evidence="7">
    <location>
        <begin position="58"/>
        <end position="78"/>
    </location>
</feature>
<dbReference type="RefSeq" id="WP_307252730.1">
    <property type="nucleotide sequence ID" value="NZ_JAUSUV010000007.1"/>
</dbReference>
<dbReference type="GO" id="GO:0005886">
    <property type="term" value="C:plasma membrane"/>
    <property type="evidence" value="ECO:0007669"/>
    <property type="project" value="UniProtKB-SubCell"/>
</dbReference>
<dbReference type="InterPro" id="IPR020846">
    <property type="entry name" value="MFS_dom"/>
</dbReference>
<evidence type="ECO:0000259" key="8">
    <source>
        <dbReference type="PROSITE" id="PS50850"/>
    </source>
</evidence>